<dbReference type="STRING" id="927083.DB32_000117"/>
<dbReference type="Proteomes" id="UP000034883">
    <property type="component" value="Chromosome"/>
</dbReference>
<gene>
    <name evidence="2" type="ORF">DB32_000117</name>
</gene>
<keyword evidence="3" id="KW-1185">Reference proteome</keyword>
<sequence length="307" mass="32493">MVGWLACVFALSGAASASAQAVVVDDETDVVVTDTGADDDVIVTTGADETDVVVTETETVRTAPAEPVEVEPAEQPHDARPRIGFVEATGAYGVNFGRTDYLPAGAPADWMHPIVLGYAFGATAGISLVPGVALIANYEYARSESREGSIDGAVESVQGSIDNHSIVGGARFYVPLPYGAIQAELALGVLLPFQTEVEVQYTGALAQLIGERGSRIDEYSVGFGGHALFGYMLPIGDVFYTSLNVKLRMFESENSGERRILNNYVTDYTTTPPTVVTGETRFGDGAAQPTTNSVQDIRLQLALGARF</sequence>
<dbReference type="RefSeq" id="WP_157068552.1">
    <property type="nucleotide sequence ID" value="NZ_CP011125.1"/>
</dbReference>
<organism evidence="2 3">
    <name type="scientific">Sandaracinus amylolyticus</name>
    <dbReference type="NCBI Taxonomy" id="927083"/>
    <lineage>
        <taxon>Bacteria</taxon>
        <taxon>Pseudomonadati</taxon>
        <taxon>Myxococcota</taxon>
        <taxon>Polyangia</taxon>
        <taxon>Polyangiales</taxon>
        <taxon>Sandaracinaceae</taxon>
        <taxon>Sandaracinus</taxon>
    </lineage>
</organism>
<evidence type="ECO:0000256" key="1">
    <source>
        <dbReference type="SAM" id="SignalP"/>
    </source>
</evidence>
<dbReference type="AlphaFoldDB" id="A0A0F6SD78"/>
<evidence type="ECO:0008006" key="4">
    <source>
        <dbReference type="Google" id="ProtNLM"/>
    </source>
</evidence>
<proteinExistence type="predicted"/>
<feature type="signal peptide" evidence="1">
    <location>
        <begin position="1"/>
        <end position="21"/>
    </location>
</feature>
<name>A0A0F6SD78_9BACT</name>
<accession>A0A0F6SD78</accession>
<protein>
    <recommendedName>
        <fullName evidence="4">Outer membrane protein beta-barrel domain-containing protein</fullName>
    </recommendedName>
</protein>
<dbReference type="EMBL" id="CP011125">
    <property type="protein sequence ID" value="AKF02969.1"/>
    <property type="molecule type" value="Genomic_DNA"/>
</dbReference>
<dbReference type="KEGG" id="samy:DB32_000117"/>
<reference evidence="2 3" key="1">
    <citation type="submission" date="2015-03" db="EMBL/GenBank/DDBJ databases">
        <title>Genome assembly of Sandaracinus amylolyticus DSM 53668.</title>
        <authorList>
            <person name="Sharma G."/>
            <person name="Subramanian S."/>
        </authorList>
    </citation>
    <scope>NUCLEOTIDE SEQUENCE [LARGE SCALE GENOMIC DNA]</scope>
    <source>
        <strain evidence="2 3">DSM 53668</strain>
    </source>
</reference>
<feature type="chain" id="PRO_5002509490" description="Outer membrane protein beta-barrel domain-containing protein" evidence="1">
    <location>
        <begin position="22"/>
        <end position="307"/>
    </location>
</feature>
<evidence type="ECO:0000313" key="2">
    <source>
        <dbReference type="EMBL" id="AKF02969.1"/>
    </source>
</evidence>
<evidence type="ECO:0000313" key="3">
    <source>
        <dbReference type="Proteomes" id="UP000034883"/>
    </source>
</evidence>
<keyword evidence="1" id="KW-0732">Signal</keyword>